<evidence type="ECO:0000256" key="1">
    <source>
        <dbReference type="SAM" id="SignalP"/>
    </source>
</evidence>
<dbReference type="InParanoid" id="A0A1Y2DGJ1"/>
<proteinExistence type="predicted"/>
<dbReference type="Proteomes" id="UP000193689">
    <property type="component" value="Unassembled WGS sequence"/>
</dbReference>
<name>A0A1Y2DGJ1_9PEZI</name>
<evidence type="ECO:0008006" key="4">
    <source>
        <dbReference type="Google" id="ProtNLM"/>
    </source>
</evidence>
<evidence type="ECO:0000313" key="3">
    <source>
        <dbReference type="Proteomes" id="UP000193689"/>
    </source>
</evidence>
<dbReference type="AlphaFoldDB" id="A0A1Y2DGJ1"/>
<feature type="signal peptide" evidence="1">
    <location>
        <begin position="1"/>
        <end position="18"/>
    </location>
</feature>
<keyword evidence="1" id="KW-0732">Signal</keyword>
<dbReference type="GeneID" id="63780641"/>
<gene>
    <name evidence="2" type="ORF">BCR38DRAFT_489706</name>
</gene>
<feature type="chain" id="PRO_5010984284" description="Secreted protein" evidence="1">
    <location>
        <begin position="19"/>
        <end position="198"/>
    </location>
</feature>
<comment type="caution">
    <text evidence="2">The sequence shown here is derived from an EMBL/GenBank/DDBJ whole genome shotgun (WGS) entry which is preliminary data.</text>
</comment>
<sequence>MISPRVIVTFCLLSTALGAPFVPGLPRPAKPHIEVTPVIPEFHRGRLFALFHDRFTLPENPPVDVTPVHSVRRGGLDALIDPEVNIVTRVTKETQDGKKKQKERDEVMQRAVTPNKLDLDAPDERRNSHVDSAKLSARKLSQKVTQHRKTKASNLKNFTFKKVPVNKLQRVSSVPAPGFKCGDIGVGPCRKGGRLYPE</sequence>
<accession>A0A1Y2DGJ1</accession>
<organism evidence="2 3">
    <name type="scientific">Pseudomassariella vexata</name>
    <dbReference type="NCBI Taxonomy" id="1141098"/>
    <lineage>
        <taxon>Eukaryota</taxon>
        <taxon>Fungi</taxon>
        <taxon>Dikarya</taxon>
        <taxon>Ascomycota</taxon>
        <taxon>Pezizomycotina</taxon>
        <taxon>Sordariomycetes</taxon>
        <taxon>Xylariomycetidae</taxon>
        <taxon>Amphisphaeriales</taxon>
        <taxon>Pseudomassariaceae</taxon>
        <taxon>Pseudomassariella</taxon>
    </lineage>
</organism>
<evidence type="ECO:0000313" key="2">
    <source>
        <dbReference type="EMBL" id="ORY58236.1"/>
    </source>
</evidence>
<protein>
    <recommendedName>
        <fullName evidence="4">Secreted protein</fullName>
    </recommendedName>
</protein>
<dbReference type="RefSeq" id="XP_040711271.1">
    <property type="nucleotide sequence ID" value="XM_040864429.1"/>
</dbReference>
<keyword evidence="3" id="KW-1185">Reference proteome</keyword>
<reference evidence="2 3" key="1">
    <citation type="submission" date="2016-07" db="EMBL/GenBank/DDBJ databases">
        <title>Pervasive Adenine N6-methylation of Active Genes in Fungi.</title>
        <authorList>
            <consortium name="DOE Joint Genome Institute"/>
            <person name="Mondo S.J."/>
            <person name="Dannebaum R.O."/>
            <person name="Kuo R.C."/>
            <person name="Labutti K."/>
            <person name="Haridas S."/>
            <person name="Kuo A."/>
            <person name="Salamov A."/>
            <person name="Ahrendt S.R."/>
            <person name="Lipzen A."/>
            <person name="Sullivan W."/>
            <person name="Andreopoulos W.B."/>
            <person name="Clum A."/>
            <person name="Lindquist E."/>
            <person name="Daum C."/>
            <person name="Ramamoorthy G.K."/>
            <person name="Gryganskyi A."/>
            <person name="Culley D."/>
            <person name="Magnuson J.K."/>
            <person name="James T.Y."/>
            <person name="O'Malley M.A."/>
            <person name="Stajich J.E."/>
            <person name="Spatafora J.W."/>
            <person name="Visel A."/>
            <person name="Grigoriev I.V."/>
        </authorList>
    </citation>
    <scope>NUCLEOTIDE SEQUENCE [LARGE SCALE GENOMIC DNA]</scope>
    <source>
        <strain evidence="2 3">CBS 129021</strain>
    </source>
</reference>
<dbReference type="EMBL" id="MCFJ01000017">
    <property type="protein sequence ID" value="ORY58236.1"/>
    <property type="molecule type" value="Genomic_DNA"/>
</dbReference>